<dbReference type="PANTHER" id="PTHR34448">
    <property type="entry name" value="AMINOPEPTIDASE"/>
    <property type="match status" value="1"/>
</dbReference>
<name>A0A2I9DPT2_9DEIO</name>
<comment type="caution">
    <text evidence="10">The sequence shown here is derived from an EMBL/GenBank/DDBJ whole genome shotgun (WGS) entry which is preliminary data.</text>
</comment>
<evidence type="ECO:0000256" key="7">
    <source>
        <dbReference type="ARBA" id="ARBA00022723"/>
    </source>
</evidence>
<gene>
    <name evidence="10" type="ORF">DAERI_130031</name>
</gene>
<dbReference type="Gene3D" id="3.40.1830.10">
    <property type="entry name" value="Thermophilic metalloprotease (M29)"/>
    <property type="match status" value="1"/>
</dbReference>
<dbReference type="RefSeq" id="WP_103130536.1">
    <property type="nucleotide sequence ID" value="NZ_BFAG01000013.1"/>
</dbReference>
<evidence type="ECO:0000256" key="3">
    <source>
        <dbReference type="ARBA" id="ARBA00001947"/>
    </source>
</evidence>
<comment type="similarity">
    <text evidence="4">Belongs to the peptidase M29 family.</text>
</comment>
<dbReference type="InterPro" id="IPR052170">
    <property type="entry name" value="M29_Exopeptidase"/>
</dbReference>
<keyword evidence="7" id="KW-0479">Metal-binding</keyword>
<dbReference type="GO" id="GO:0046872">
    <property type="term" value="F:metal ion binding"/>
    <property type="evidence" value="ECO:0007669"/>
    <property type="project" value="UniProtKB-KW"/>
</dbReference>
<dbReference type="OrthoDB" id="9803993at2"/>
<dbReference type="AlphaFoldDB" id="A0A2I9DPT2"/>
<dbReference type="PRINTS" id="PR00919">
    <property type="entry name" value="THERMOPTASE"/>
</dbReference>
<dbReference type="Pfam" id="PF02073">
    <property type="entry name" value="Peptidase_M29"/>
    <property type="match status" value="1"/>
</dbReference>
<dbReference type="InterPro" id="IPR000787">
    <property type="entry name" value="Peptidase_M29"/>
</dbReference>
<dbReference type="EMBL" id="BFAG01000013">
    <property type="protein sequence ID" value="GBF07201.1"/>
    <property type="molecule type" value="Genomic_DNA"/>
</dbReference>
<comment type="cofactor">
    <cofactor evidence="2">
        <name>Mg(2+)</name>
        <dbReference type="ChEBI" id="CHEBI:18420"/>
    </cofactor>
</comment>
<evidence type="ECO:0000256" key="9">
    <source>
        <dbReference type="ARBA" id="ARBA00023049"/>
    </source>
</evidence>
<evidence type="ECO:0000256" key="4">
    <source>
        <dbReference type="ARBA" id="ARBA00008236"/>
    </source>
</evidence>
<evidence type="ECO:0000313" key="10">
    <source>
        <dbReference type="EMBL" id="GBF07201.1"/>
    </source>
</evidence>
<protein>
    <submittedName>
        <fullName evidence="10">Peptidase M29, aminopeptidase II</fullName>
    </submittedName>
</protein>
<keyword evidence="5 10" id="KW-0031">Aminopeptidase</keyword>
<reference evidence="11" key="1">
    <citation type="submission" date="2018-01" db="EMBL/GenBank/DDBJ databases">
        <title>Draft Genome Sequence of the Radioresistant Bacterium Deinococcus aerius TR0125, Isolated from the Higher Atmosphere above Japan.</title>
        <authorList>
            <person name="Satoh K."/>
            <person name="Arai H."/>
            <person name="Sanzen T."/>
            <person name="Kawaguchi Y."/>
            <person name="Hayashi H."/>
            <person name="Yokobori S."/>
            <person name="Yamagishi A."/>
            <person name="Oono Y."/>
            <person name="Narumi I."/>
        </authorList>
    </citation>
    <scope>NUCLEOTIDE SEQUENCE [LARGE SCALE GENOMIC DNA]</scope>
    <source>
        <strain evidence="11">TR0125</strain>
    </source>
</reference>
<dbReference type="GO" id="GO:0006508">
    <property type="term" value="P:proteolysis"/>
    <property type="evidence" value="ECO:0007669"/>
    <property type="project" value="UniProtKB-KW"/>
</dbReference>
<organism evidence="10 11">
    <name type="scientific">Deinococcus aerius</name>
    <dbReference type="NCBI Taxonomy" id="200253"/>
    <lineage>
        <taxon>Bacteria</taxon>
        <taxon>Thermotogati</taxon>
        <taxon>Deinococcota</taxon>
        <taxon>Deinococci</taxon>
        <taxon>Deinococcales</taxon>
        <taxon>Deinococcaceae</taxon>
        <taxon>Deinococcus</taxon>
    </lineage>
</organism>
<keyword evidence="8" id="KW-0378">Hydrolase</keyword>
<dbReference type="InterPro" id="IPR035097">
    <property type="entry name" value="M29_N-terminal"/>
</dbReference>
<evidence type="ECO:0000256" key="1">
    <source>
        <dbReference type="ARBA" id="ARBA00001941"/>
    </source>
</evidence>
<evidence type="ECO:0000256" key="6">
    <source>
        <dbReference type="ARBA" id="ARBA00022670"/>
    </source>
</evidence>
<keyword evidence="6" id="KW-0645">Protease</keyword>
<evidence type="ECO:0000256" key="8">
    <source>
        <dbReference type="ARBA" id="ARBA00022801"/>
    </source>
</evidence>
<dbReference type="GO" id="GO:0004177">
    <property type="term" value="F:aminopeptidase activity"/>
    <property type="evidence" value="ECO:0007669"/>
    <property type="project" value="UniProtKB-KW"/>
</dbReference>
<accession>A0A2I9DPT2</accession>
<comment type="cofactor">
    <cofactor evidence="1">
        <name>Co(2+)</name>
        <dbReference type="ChEBI" id="CHEBI:48828"/>
    </cofactor>
</comment>
<evidence type="ECO:0000256" key="2">
    <source>
        <dbReference type="ARBA" id="ARBA00001946"/>
    </source>
</evidence>
<comment type="cofactor">
    <cofactor evidence="3">
        <name>Zn(2+)</name>
        <dbReference type="ChEBI" id="CHEBI:29105"/>
    </cofactor>
</comment>
<dbReference type="GO" id="GO:0008237">
    <property type="term" value="F:metallopeptidase activity"/>
    <property type="evidence" value="ECO:0007669"/>
    <property type="project" value="UniProtKB-KW"/>
</dbReference>
<dbReference type="SUPFAM" id="SSF144052">
    <property type="entry name" value="Thermophilic metalloprotease-like"/>
    <property type="match status" value="1"/>
</dbReference>
<keyword evidence="9" id="KW-0482">Metalloprotease</keyword>
<dbReference type="PANTHER" id="PTHR34448:SF3">
    <property type="entry name" value="AMINOPEPTIDASE AMPS"/>
    <property type="match status" value="1"/>
</dbReference>
<sequence length="429" mass="45923">MTSTPASQEKLARYAELLVRTGVNLPKGGKVLVRAPVDAAPLVRLVVRAAYRAGADDVRVNYGDPHLALALFEDGTDAAVDYLPAWLAAEQEAMVGDGYAFISIVGEDPSLLAGVDQGRVARRSKALAAATRDVSRAISGMEVNWTVAAMSTPAWARRVYPELPEEEAVARLWDDIFAVTRADQPDPVGAWAAHLDRLERLTTFLTGRQYKALHFRSGLGTDLTVGLAEDHIWQGGAETAKNGVRAVPNLPTDEVFTAPHRERVDGVAVASKPLSVRGQLVEGIRVRFEGGRAVEVSAERGEETLRQLIETDEGAARLGEVALVPASAPVAQRGTLFLNTLFDENAASHIALGRCYPTNVRGGEDPEALLAAGGNDSLIHVDWMIGTPDTDVDGVRADGAREPLMRGGEWVVEESSDAEVQPSPLTAEC</sequence>
<proteinExistence type="inferred from homology"/>
<dbReference type="Proteomes" id="UP000236569">
    <property type="component" value="Unassembled WGS sequence"/>
</dbReference>
<keyword evidence="11" id="KW-1185">Reference proteome</keyword>
<evidence type="ECO:0000256" key="5">
    <source>
        <dbReference type="ARBA" id="ARBA00022438"/>
    </source>
</evidence>
<evidence type="ECO:0000313" key="11">
    <source>
        <dbReference type="Proteomes" id="UP000236569"/>
    </source>
</evidence>